<feature type="disulfide bond" evidence="14">
    <location>
        <begin position="86"/>
        <end position="101"/>
    </location>
</feature>
<dbReference type="PROSITE" id="PS01187">
    <property type="entry name" value="EGF_CA"/>
    <property type="match status" value="1"/>
</dbReference>
<feature type="disulfide bond" evidence="14">
    <location>
        <begin position="1019"/>
        <end position="1031"/>
    </location>
</feature>
<feature type="disulfide bond" evidence="14">
    <location>
        <begin position="1162"/>
        <end position="1174"/>
    </location>
</feature>
<evidence type="ECO:0000256" key="13">
    <source>
        <dbReference type="ARBA" id="ARBA00023180"/>
    </source>
</evidence>
<dbReference type="GO" id="GO:0006898">
    <property type="term" value="P:receptor-mediated endocytosis"/>
    <property type="evidence" value="ECO:0007669"/>
    <property type="project" value="TreeGrafter"/>
</dbReference>
<proteinExistence type="inferred from homology"/>
<dbReference type="InterPro" id="IPR009030">
    <property type="entry name" value="Growth_fac_rcpt_cys_sf"/>
</dbReference>
<evidence type="ECO:0000256" key="6">
    <source>
        <dbReference type="ARBA" id="ARBA00022729"/>
    </source>
</evidence>
<dbReference type="PANTHER" id="PTHR22722">
    <property type="entry name" value="LOW-DENSITY LIPOPROTEIN RECEPTOR-RELATED PROTEIN 2-RELATED"/>
    <property type="match status" value="1"/>
</dbReference>
<dbReference type="SMART" id="SM00179">
    <property type="entry name" value="EGF_CA"/>
    <property type="match status" value="4"/>
</dbReference>
<dbReference type="GO" id="GO:0016324">
    <property type="term" value="C:apical plasma membrane"/>
    <property type="evidence" value="ECO:0007669"/>
    <property type="project" value="TreeGrafter"/>
</dbReference>
<dbReference type="SUPFAM" id="SSF63825">
    <property type="entry name" value="YWTD domain"/>
    <property type="match status" value="3"/>
</dbReference>
<keyword evidence="7" id="KW-0677">Repeat</keyword>
<accession>A0A834INR4</accession>
<protein>
    <recommendedName>
        <fullName evidence="19">EGF-like domain-containing protein</fullName>
    </recommendedName>
</protein>
<dbReference type="PROSITE" id="PS01186">
    <property type="entry name" value="EGF_2"/>
    <property type="match status" value="2"/>
</dbReference>
<dbReference type="PROSITE" id="PS01209">
    <property type="entry name" value="LDLRA_1"/>
    <property type="match status" value="10"/>
</dbReference>
<feature type="transmembrane region" description="Helical" evidence="17">
    <location>
        <begin position="1668"/>
        <end position="1689"/>
    </location>
</feature>
<feature type="disulfide bond" evidence="14">
    <location>
        <begin position="114"/>
        <end position="126"/>
    </location>
</feature>
<dbReference type="SUPFAM" id="SSF57424">
    <property type="entry name" value="LDL receptor-like module"/>
    <property type="match status" value="11"/>
</dbReference>
<dbReference type="Pfam" id="PF00057">
    <property type="entry name" value="Ldl_recept_a"/>
    <property type="match status" value="11"/>
</dbReference>
<feature type="disulfide bond" evidence="14">
    <location>
        <begin position="46"/>
        <end position="61"/>
    </location>
</feature>
<evidence type="ECO:0000256" key="15">
    <source>
        <dbReference type="PROSITE-ProRule" id="PRU00461"/>
    </source>
</evidence>
<dbReference type="InterPro" id="IPR023415">
    <property type="entry name" value="LDLR_class-A_CS"/>
</dbReference>
<dbReference type="PANTHER" id="PTHR22722:SF14">
    <property type="entry name" value="MEGALIN, ISOFORM A"/>
    <property type="match status" value="1"/>
</dbReference>
<feature type="disulfide bond" evidence="14">
    <location>
        <begin position="1058"/>
        <end position="1070"/>
    </location>
</feature>
<feature type="disulfide bond" evidence="14">
    <location>
        <begin position="1105"/>
        <end position="1123"/>
    </location>
</feature>
<keyword evidence="5 17" id="KW-0812">Transmembrane</keyword>
<feature type="disulfide bond" evidence="14">
    <location>
        <begin position="1098"/>
        <end position="1110"/>
    </location>
</feature>
<organism evidence="20 21">
    <name type="scientific">Rhynchophorus ferrugineus</name>
    <name type="common">Red palm weevil</name>
    <name type="synonym">Curculio ferrugineus</name>
    <dbReference type="NCBI Taxonomy" id="354439"/>
    <lineage>
        <taxon>Eukaryota</taxon>
        <taxon>Metazoa</taxon>
        <taxon>Ecdysozoa</taxon>
        <taxon>Arthropoda</taxon>
        <taxon>Hexapoda</taxon>
        <taxon>Insecta</taxon>
        <taxon>Pterygota</taxon>
        <taxon>Neoptera</taxon>
        <taxon>Endopterygota</taxon>
        <taxon>Coleoptera</taxon>
        <taxon>Polyphaga</taxon>
        <taxon>Cucujiformia</taxon>
        <taxon>Curculionidae</taxon>
        <taxon>Dryophthorinae</taxon>
        <taxon>Rhynchophorus</taxon>
    </lineage>
</organism>
<keyword evidence="21" id="KW-1185">Reference proteome</keyword>
<feature type="disulfide bond" evidence="14">
    <location>
        <begin position="1222"/>
        <end position="1240"/>
    </location>
</feature>
<keyword evidence="6 18" id="KW-0732">Signal</keyword>
<evidence type="ECO:0000256" key="16">
    <source>
        <dbReference type="SAM" id="MobiDB-lite"/>
    </source>
</evidence>
<dbReference type="FunFam" id="4.10.400.10:FF:000065">
    <property type="entry name" value="Transmembrane protease serine 7"/>
    <property type="match status" value="2"/>
</dbReference>
<dbReference type="InterPro" id="IPR001881">
    <property type="entry name" value="EGF-like_Ca-bd_dom"/>
</dbReference>
<comment type="similarity">
    <text evidence="2">Belongs to the LDLR family.</text>
</comment>
<feature type="disulfide bond" evidence="14">
    <location>
        <begin position="983"/>
        <end position="1001"/>
    </location>
</feature>
<feature type="disulfide bond" evidence="14">
    <location>
        <begin position="1117"/>
        <end position="1132"/>
    </location>
</feature>
<feature type="disulfide bond" evidence="14">
    <location>
        <begin position="34"/>
        <end position="52"/>
    </location>
</feature>
<feature type="compositionally biased region" description="Basic and acidic residues" evidence="16">
    <location>
        <begin position="1723"/>
        <end position="1739"/>
    </location>
</feature>
<evidence type="ECO:0000256" key="12">
    <source>
        <dbReference type="ARBA" id="ARBA00023170"/>
    </source>
</evidence>
<dbReference type="SUPFAM" id="SSF57196">
    <property type="entry name" value="EGF/Laminin"/>
    <property type="match status" value="3"/>
</dbReference>
<feature type="disulfide bond" evidence="14">
    <location>
        <begin position="1169"/>
        <end position="1187"/>
    </location>
</feature>
<sequence>MLVYAGLLLVSTATFTYAFLDTDFNKCAKQQFQCLNARCISNFLYCDGKNDCGDFSDEKNCDMYKCHEPDFFRCKNDRCISSSLVCDGENDCDDFSDESSCSNVEMIGTSTTGCAKGQWQCTDKLCIPEDWLCNQEVDCLDGSDEGVGCLTSVLECDGFKCKNNQCIPPEWQCDGVKDCSDHSDEMDCEHHFDINKCTFDNKKYICNDGKACLDLKDVCNGKKDCADNSDEGGLCLNSKLNCANHHCSHQCVQLPTGPRCICPAGFHNLEEKICSDINECEEYGICDQQCRNTQGSYMCMCLRNYELQDDGKTCKAGGGEATMIFSSKTGIRSYMITSNLLFPVASDLKQVVGVSHDGNQIFWTEVFSQHEAIVKASEDGSDREAIVTSGLGLPEDLAVDWLSGNVYFTDSERQHIGVCTRDGLHCTVLNNNDIRKPRAIVLHVDEGTMYWTDWGEPAEIAFSHMDGSADRPFVRDNVHWPNGLALDGPNGRLYWTDAKRMTLESINLDGTDRRIILQHVVKHPFAIAVFEDKLYWSDWETMSIDSCDKFTGKNHTTIIKERKNFIYGISIYHSALRQRTQNPCDRAYCSDICLLNVGGYSCACSENRVLNDDKHTCRDVEKKQMIIVAAKNLLLQVEHKNLGKHSTKLLPSVVKNAGAVTHDSRNNSLFISDLENKRIVELNLHSGVSKNLDLTNIGSITSMNYDPSSNNLYFCDKSKASLEVLSLVTMARKPLIHDADGEVPISVALVPSEGVMFVALADRDGHTGHLDRLSMDGTGRTHILEEDLSSRVSLHYDNRYRRLFLADSLNGELKHISVDGREIHLFKRIHSFPSDLATLTNDLFWVNEYTPTLYWTSKASGENTQKLHLDLAIDTSSRLHLASVVTGQLPSSACLFNNGNCSHLCLPAHKSISCACPSRMMLDKDNRTCLYRKDCLENEFLCTITNQCILSKLKCDGKKDCPMGEDEDNCKAESSCPLGYFACDDGQCIQEEKICDHNFDCNDKSDEHRCHEKEMEGRCAPGHFRCGDGTCIADRFVCDGMSDCIDNSDESTCSKTACLATQFRCDSGACIPKSWECDHEYDCQDLSDEHSGCASVTCATHMFACSNGRCVDKSLICDQSDDCGDNSDESSCYPHLSDLLCAKCNGTAECPQKQDEMNCSSCDSESFECSNRKCIPKEWLCDGTDDCGDHSDENVTLCSTDVHQLPNLSKYHYKPCENGFRCKSGACISLDLLCNNKHDCYDESDEGGLCSKSCTPSSHPCSQKCIKTPAGPMCVCEKGYKLTGDGRTCEDINECQQEPAVCSQICVNTNGSHLCDCFNGFNLRGDKKSCKATGGSLSLMFVSDNQIRELTQNSLNILYSDDMPKVTAMDISMKDRTIFFTIENSPTIQKIDTVTKKRQYIEHIGFPKKIAYDWATGHIYYYNAQSDEKSISICSFEEMMCSKLIDIDLHRHVSELVIDSTNGVLFYALASWWVFNSPTYVLYSTKLDGSDRKEMIRSTNGYITGITFDPNKKLLYYADQHQGIIFQVAYESHTPIPVFKDLHRLQGLKIFENHLYFSISNGDITKCRLYDDKGCQTFKIHAYNHDQFLLVQEGLQSKLPNPCTNHTCQNLCVTHEREQRCLCSDGSVIKSREKCSNHQKMSGKESDAPKFHMVDADTPEKSSGSGTAVSVVVISIIIILVGIALIVYAKRKHSGQLNISMKFYNSSYKKQGDNMEKPILTPGKHEYTNPMQDTERPEDVEQNASRLIDMA</sequence>
<dbReference type="SMART" id="SM00135">
    <property type="entry name" value="LY"/>
    <property type="match status" value="9"/>
</dbReference>
<evidence type="ECO:0000256" key="3">
    <source>
        <dbReference type="ARBA" id="ARBA00022536"/>
    </source>
</evidence>
<dbReference type="FunFam" id="2.10.25.10:FF:000037">
    <property type="entry name" value="Signal peptide, CUB domain and EGF-like domain-containing 2"/>
    <property type="match status" value="1"/>
</dbReference>
<evidence type="ECO:0000259" key="19">
    <source>
        <dbReference type="PROSITE" id="PS01186"/>
    </source>
</evidence>
<feature type="repeat" description="LDL-receptor class B" evidence="15">
    <location>
        <begin position="491"/>
        <end position="533"/>
    </location>
</feature>
<feature type="repeat" description="LDL-receptor class B" evidence="15">
    <location>
        <begin position="359"/>
        <end position="403"/>
    </location>
</feature>
<dbReference type="CDD" id="cd00112">
    <property type="entry name" value="LDLa"/>
    <property type="match status" value="12"/>
</dbReference>
<feature type="disulfide bond" evidence="14">
    <location>
        <begin position="27"/>
        <end position="39"/>
    </location>
</feature>
<feature type="disulfide bond" evidence="14">
    <location>
        <begin position="1065"/>
        <end position="1083"/>
    </location>
</feature>
<dbReference type="InterPro" id="IPR000742">
    <property type="entry name" value="EGF"/>
</dbReference>
<feature type="domain" description="EGF-like" evidence="19">
    <location>
        <begin position="1315"/>
        <end position="1330"/>
    </location>
</feature>
<feature type="repeat" description="LDL-receptor class B" evidence="15">
    <location>
        <begin position="447"/>
        <end position="490"/>
    </location>
</feature>
<feature type="disulfide bond" evidence="14">
    <location>
        <begin position="173"/>
        <end position="188"/>
    </location>
</feature>
<dbReference type="Pfam" id="PF14670">
    <property type="entry name" value="FXa_inhibition"/>
    <property type="match status" value="1"/>
</dbReference>
<comment type="caution">
    <text evidence="14">Lacks conserved residue(s) required for the propagation of feature annotation.</text>
</comment>
<dbReference type="InterPro" id="IPR049883">
    <property type="entry name" value="NOTCH1_EGF-like"/>
</dbReference>
<keyword evidence="13" id="KW-0325">Glycoprotein</keyword>
<dbReference type="Pfam" id="PF00058">
    <property type="entry name" value="Ldl_recept_b"/>
    <property type="match status" value="2"/>
</dbReference>
<feature type="disulfide bond" evidence="14">
    <location>
        <begin position="976"/>
        <end position="988"/>
    </location>
</feature>
<dbReference type="Gene3D" id="2.120.10.30">
    <property type="entry name" value="TolB, C-terminal domain"/>
    <property type="match status" value="3"/>
</dbReference>
<dbReference type="PROSITE" id="PS50068">
    <property type="entry name" value="LDLRA_2"/>
    <property type="match status" value="12"/>
</dbReference>
<evidence type="ECO:0000256" key="1">
    <source>
        <dbReference type="ARBA" id="ARBA00004479"/>
    </source>
</evidence>
<dbReference type="SUPFAM" id="SSF57184">
    <property type="entry name" value="Growth factor receptor domain"/>
    <property type="match status" value="1"/>
</dbReference>
<dbReference type="GO" id="GO:0043235">
    <property type="term" value="C:receptor complex"/>
    <property type="evidence" value="ECO:0007669"/>
    <property type="project" value="TreeGrafter"/>
</dbReference>
<dbReference type="InterPro" id="IPR002172">
    <property type="entry name" value="LDrepeatLR_classA_rpt"/>
</dbReference>
<dbReference type="PRINTS" id="PR00261">
    <property type="entry name" value="LDLRECEPTOR"/>
</dbReference>
<evidence type="ECO:0000313" key="21">
    <source>
        <dbReference type="Proteomes" id="UP000625711"/>
    </source>
</evidence>
<evidence type="ECO:0000256" key="14">
    <source>
        <dbReference type="PROSITE-ProRule" id="PRU00124"/>
    </source>
</evidence>
<gene>
    <name evidence="20" type="ORF">GWI33_022088</name>
</gene>
<evidence type="ECO:0000256" key="4">
    <source>
        <dbReference type="ARBA" id="ARBA00022583"/>
    </source>
</evidence>
<dbReference type="PROSITE" id="PS51120">
    <property type="entry name" value="LDLRB"/>
    <property type="match status" value="3"/>
</dbReference>
<dbReference type="Gene3D" id="2.10.25.10">
    <property type="entry name" value="Laminin"/>
    <property type="match status" value="4"/>
</dbReference>
<evidence type="ECO:0000256" key="7">
    <source>
        <dbReference type="ARBA" id="ARBA00022737"/>
    </source>
</evidence>
<comment type="caution">
    <text evidence="20">The sequence shown here is derived from an EMBL/GenBank/DDBJ whole genome shotgun (WGS) entry which is preliminary data.</text>
</comment>
<feature type="disulfide bond" evidence="14">
    <location>
        <begin position="161"/>
        <end position="179"/>
    </location>
</feature>
<dbReference type="SMART" id="SM00181">
    <property type="entry name" value="EGF"/>
    <property type="match status" value="8"/>
</dbReference>
<dbReference type="Proteomes" id="UP000625711">
    <property type="component" value="Unassembled WGS sequence"/>
</dbReference>
<feature type="disulfide bond" evidence="14">
    <location>
        <begin position="74"/>
        <end position="92"/>
    </location>
</feature>
<dbReference type="InterPro" id="IPR036055">
    <property type="entry name" value="LDL_receptor-like_sf"/>
</dbReference>
<keyword evidence="12" id="KW-0675">Receptor</keyword>
<feature type="disulfide bond" evidence="14">
    <location>
        <begin position="955"/>
        <end position="970"/>
    </location>
</feature>
<comment type="subcellular location">
    <subcellularLocation>
        <location evidence="1">Membrane</location>
        <topology evidence="1">Single-pass type I membrane protein</topology>
    </subcellularLocation>
</comment>
<evidence type="ECO:0000256" key="5">
    <source>
        <dbReference type="ARBA" id="ARBA00022692"/>
    </source>
</evidence>
<dbReference type="InterPro" id="IPR000033">
    <property type="entry name" value="LDLR_classB_rpt"/>
</dbReference>
<keyword evidence="8" id="KW-0106">Calcium</keyword>
<evidence type="ECO:0000256" key="10">
    <source>
        <dbReference type="ARBA" id="ARBA00023136"/>
    </source>
</evidence>
<feature type="signal peptide" evidence="18">
    <location>
        <begin position="1"/>
        <end position="18"/>
    </location>
</feature>
<feature type="domain" description="EGF-like" evidence="19">
    <location>
        <begin position="260"/>
        <end position="274"/>
    </location>
</feature>
<dbReference type="FunFam" id="4.10.400.10:FF:000005">
    <property type="entry name" value="low-density lipoprotein receptor-related protein 1B"/>
    <property type="match status" value="1"/>
</dbReference>
<evidence type="ECO:0000256" key="2">
    <source>
        <dbReference type="ARBA" id="ARBA00009939"/>
    </source>
</evidence>
<dbReference type="SMART" id="SM00192">
    <property type="entry name" value="LDLa"/>
    <property type="match status" value="12"/>
</dbReference>
<name>A0A834INR4_RHYFE</name>
<dbReference type="Pfam" id="PF12662">
    <property type="entry name" value="cEGF"/>
    <property type="match status" value="1"/>
</dbReference>
<keyword evidence="10 17" id="KW-0472">Membrane</keyword>
<keyword evidence="9 17" id="KW-1133">Transmembrane helix</keyword>
<evidence type="ECO:0000313" key="20">
    <source>
        <dbReference type="EMBL" id="KAF7284499.1"/>
    </source>
</evidence>
<feature type="chain" id="PRO_5033028669" description="EGF-like domain-containing protein" evidence="18">
    <location>
        <begin position="19"/>
        <end position="1751"/>
    </location>
</feature>
<dbReference type="GO" id="GO:0042562">
    <property type="term" value="F:hormone binding"/>
    <property type="evidence" value="ECO:0007669"/>
    <property type="project" value="TreeGrafter"/>
</dbReference>
<dbReference type="CDD" id="cd00054">
    <property type="entry name" value="EGF_CA"/>
    <property type="match status" value="1"/>
</dbReference>
<evidence type="ECO:0000256" key="8">
    <source>
        <dbReference type="ARBA" id="ARBA00022837"/>
    </source>
</evidence>
<dbReference type="EMBL" id="JAACXV010000077">
    <property type="protein sequence ID" value="KAF7284499.1"/>
    <property type="molecule type" value="Genomic_DNA"/>
</dbReference>
<dbReference type="InterPro" id="IPR011042">
    <property type="entry name" value="6-blade_b-propeller_TolB-like"/>
</dbReference>
<keyword evidence="4" id="KW-0254">Endocytosis</keyword>
<evidence type="ECO:0000256" key="11">
    <source>
        <dbReference type="ARBA" id="ARBA00023157"/>
    </source>
</evidence>
<feature type="disulfide bond" evidence="14">
    <location>
        <begin position="1026"/>
        <end position="1044"/>
    </location>
</feature>
<dbReference type="GO" id="GO:0005509">
    <property type="term" value="F:calcium ion binding"/>
    <property type="evidence" value="ECO:0007669"/>
    <property type="project" value="InterPro"/>
</dbReference>
<feature type="disulfide bond" evidence="14">
    <location>
        <begin position="121"/>
        <end position="139"/>
    </location>
</feature>
<feature type="region of interest" description="Disordered" evidence="16">
    <location>
        <begin position="1720"/>
        <end position="1751"/>
    </location>
</feature>
<feature type="disulfide bond" evidence="14">
    <location>
        <begin position="995"/>
        <end position="1010"/>
    </location>
</feature>
<dbReference type="Pfam" id="PF07645">
    <property type="entry name" value="EGF_CA"/>
    <property type="match status" value="1"/>
</dbReference>
<dbReference type="FunFam" id="2.120.10.30:FF:000241">
    <property type="entry name" value="Low-density lipoprotein receptor-related protein 6"/>
    <property type="match status" value="1"/>
</dbReference>
<dbReference type="InterPro" id="IPR026823">
    <property type="entry name" value="cEGF"/>
</dbReference>
<evidence type="ECO:0000256" key="18">
    <source>
        <dbReference type="SAM" id="SignalP"/>
    </source>
</evidence>
<dbReference type="FunFam" id="2.10.25.10:FF:000009">
    <property type="entry name" value="Low-density lipoprotein receptor isoform 1"/>
    <property type="match status" value="1"/>
</dbReference>
<evidence type="ECO:0000256" key="17">
    <source>
        <dbReference type="SAM" id="Phobius"/>
    </source>
</evidence>
<dbReference type="OrthoDB" id="8831087at2759"/>
<dbReference type="Gene3D" id="4.10.400.10">
    <property type="entry name" value="Low-density Lipoprotein Receptor"/>
    <property type="match status" value="11"/>
</dbReference>
<keyword evidence="3" id="KW-0245">EGF-like domain</keyword>
<dbReference type="FunFam" id="4.10.400.10:FF:000002">
    <property type="entry name" value="Low-density lipoprotein receptor-related protein 1"/>
    <property type="match status" value="1"/>
</dbReference>
<feature type="disulfide bond" evidence="14">
    <location>
        <begin position="1038"/>
        <end position="1053"/>
    </location>
</feature>
<dbReference type="InterPro" id="IPR018097">
    <property type="entry name" value="EGF_Ca-bd_CS"/>
</dbReference>
<keyword evidence="11 14" id="KW-1015">Disulfide bond</keyword>
<dbReference type="InterPro" id="IPR051221">
    <property type="entry name" value="LDLR-related"/>
</dbReference>
<reference evidence="20" key="1">
    <citation type="submission" date="2020-08" db="EMBL/GenBank/DDBJ databases">
        <title>Genome sequencing and assembly of the red palm weevil Rhynchophorus ferrugineus.</title>
        <authorList>
            <person name="Dias G.B."/>
            <person name="Bergman C.M."/>
            <person name="Manee M."/>
        </authorList>
    </citation>
    <scope>NUCLEOTIDE SEQUENCE</scope>
    <source>
        <strain evidence="20">AA-2017</strain>
        <tissue evidence="20">Whole larva</tissue>
    </source>
</reference>
<evidence type="ECO:0000256" key="9">
    <source>
        <dbReference type="ARBA" id="ARBA00022989"/>
    </source>
</evidence>